<dbReference type="Proteomes" id="UP000703269">
    <property type="component" value="Unassembled WGS sequence"/>
</dbReference>
<dbReference type="OrthoDB" id="5586015at2759"/>
<proteinExistence type="inferred from homology"/>
<keyword evidence="9" id="KW-0159">Chromosome partition</keyword>
<reference evidence="16 17" key="1">
    <citation type="submission" date="2021-08" db="EMBL/GenBank/DDBJ databases">
        <title>Draft Genome Sequence of Phanerochaete sordida strain YK-624.</title>
        <authorList>
            <person name="Mori T."/>
            <person name="Dohra H."/>
            <person name="Suzuki T."/>
            <person name="Kawagishi H."/>
            <person name="Hirai H."/>
        </authorList>
    </citation>
    <scope>NUCLEOTIDE SEQUENCE [LARGE SCALE GENOMIC DNA]</scope>
    <source>
        <strain evidence="16 17">YK-624</strain>
    </source>
</reference>
<evidence type="ECO:0000256" key="8">
    <source>
        <dbReference type="ARBA" id="ARBA00022701"/>
    </source>
</evidence>
<dbReference type="Pfam" id="PF08653">
    <property type="entry name" value="DASH_Dam1"/>
    <property type="match status" value="1"/>
</dbReference>
<keyword evidence="12" id="KW-0539">Nucleus</keyword>
<evidence type="ECO:0000256" key="15">
    <source>
        <dbReference type="SAM" id="MobiDB-lite"/>
    </source>
</evidence>
<dbReference type="GO" id="GO:0042729">
    <property type="term" value="C:DASH complex"/>
    <property type="evidence" value="ECO:0007669"/>
    <property type="project" value="InterPro"/>
</dbReference>
<evidence type="ECO:0000256" key="2">
    <source>
        <dbReference type="ARBA" id="ARBA00004186"/>
    </source>
</evidence>
<dbReference type="AlphaFoldDB" id="A0A9P3LAU0"/>
<evidence type="ECO:0000256" key="5">
    <source>
        <dbReference type="ARBA" id="ARBA00020497"/>
    </source>
</evidence>
<keyword evidence="7" id="KW-0963">Cytoplasm</keyword>
<keyword evidence="13" id="KW-0137">Centromere</keyword>
<comment type="subcellular location">
    <subcellularLocation>
        <location evidence="3">Chromosome</location>
        <location evidence="3">Centromere</location>
        <location evidence="3">Kinetochore</location>
    </subcellularLocation>
    <subcellularLocation>
        <location evidence="2">Cytoplasm</location>
        <location evidence="2">Cytoskeleton</location>
        <location evidence="2">Spindle</location>
    </subcellularLocation>
    <subcellularLocation>
        <location evidence="1">Nucleus</location>
    </subcellularLocation>
</comment>
<dbReference type="EMBL" id="BPQB01000006">
    <property type="protein sequence ID" value="GJE87328.1"/>
    <property type="molecule type" value="Genomic_DNA"/>
</dbReference>
<keyword evidence="10" id="KW-0995">Kinetochore</keyword>
<evidence type="ECO:0000256" key="4">
    <source>
        <dbReference type="ARBA" id="ARBA00010073"/>
    </source>
</evidence>
<dbReference type="GO" id="GO:1990758">
    <property type="term" value="P:mitotic sister chromatid biorientation"/>
    <property type="evidence" value="ECO:0007669"/>
    <property type="project" value="TreeGrafter"/>
</dbReference>
<accession>A0A9P3LAU0</accession>
<feature type="region of interest" description="Disordered" evidence="15">
    <location>
        <begin position="118"/>
        <end position="183"/>
    </location>
</feature>
<keyword evidence="6" id="KW-0158">Chromosome</keyword>
<evidence type="ECO:0000256" key="1">
    <source>
        <dbReference type="ARBA" id="ARBA00004123"/>
    </source>
</evidence>
<dbReference type="PANTHER" id="PTHR28113:SF1">
    <property type="entry name" value="DASH COMPLEX SUBUNIT DAM1"/>
    <property type="match status" value="1"/>
</dbReference>
<feature type="compositionally biased region" description="Low complexity" evidence="15">
    <location>
        <begin position="118"/>
        <end position="134"/>
    </location>
</feature>
<evidence type="ECO:0000313" key="16">
    <source>
        <dbReference type="EMBL" id="GJE87328.1"/>
    </source>
</evidence>
<organism evidence="16 17">
    <name type="scientific">Phanerochaete sordida</name>
    <dbReference type="NCBI Taxonomy" id="48140"/>
    <lineage>
        <taxon>Eukaryota</taxon>
        <taxon>Fungi</taxon>
        <taxon>Dikarya</taxon>
        <taxon>Basidiomycota</taxon>
        <taxon>Agaricomycotina</taxon>
        <taxon>Agaricomycetes</taxon>
        <taxon>Polyporales</taxon>
        <taxon>Phanerochaetaceae</taxon>
        <taxon>Phanerochaete</taxon>
    </lineage>
</organism>
<keyword evidence="17" id="KW-1185">Reference proteome</keyword>
<evidence type="ECO:0000256" key="3">
    <source>
        <dbReference type="ARBA" id="ARBA00004629"/>
    </source>
</evidence>
<keyword evidence="8" id="KW-0493">Microtubule</keyword>
<evidence type="ECO:0000256" key="7">
    <source>
        <dbReference type="ARBA" id="ARBA00022490"/>
    </source>
</evidence>
<dbReference type="InterPro" id="IPR013962">
    <property type="entry name" value="DASH_Dam1"/>
</dbReference>
<feature type="compositionally biased region" description="Polar residues" evidence="15">
    <location>
        <begin position="137"/>
        <end position="153"/>
    </location>
</feature>
<dbReference type="GO" id="GO:1990537">
    <property type="term" value="C:mitotic spindle polar microtubule"/>
    <property type="evidence" value="ECO:0007669"/>
    <property type="project" value="TreeGrafter"/>
</dbReference>
<comment type="similarity">
    <text evidence="4">Belongs to the DASH complex DAM1 family.</text>
</comment>
<evidence type="ECO:0000256" key="13">
    <source>
        <dbReference type="ARBA" id="ARBA00023328"/>
    </source>
</evidence>
<comment type="caution">
    <text evidence="16">The sequence shown here is derived from an EMBL/GenBank/DDBJ whole genome shotgun (WGS) entry which is preliminary data.</text>
</comment>
<gene>
    <name evidence="16" type="ORF">PsYK624_034110</name>
</gene>
<dbReference type="GO" id="GO:0044732">
    <property type="term" value="C:mitotic spindle pole body"/>
    <property type="evidence" value="ECO:0007669"/>
    <property type="project" value="TreeGrafter"/>
</dbReference>
<dbReference type="PANTHER" id="PTHR28113">
    <property type="entry name" value="DASH COMPLEX SUBUNIT DAM1"/>
    <property type="match status" value="1"/>
</dbReference>
<sequence length="274" mass="29565">MATALTPHRTPLRRLSQGSLFRLSRSGAHADAPHGLGFLGPALGELLDEAEALQGNVAGLRALGGALAAFNESFASWLYVLNMNALTTDWPQAPTDASFELARRRAEEDALAAMEAMKAAQAAQAAPEPSSVAEKTSYGSEQDTDTTYNEHANATTSSAATTAPKSILKKKTGGKQKLTAKEKKERGVAVERIVNSLPLEFRGNDPNLRRHIELVIEGFLDREGRGVALPELIRPPDLNQARVNKCLIALVNRKIVRKDNSTGSVLYHWHGLPS</sequence>
<evidence type="ECO:0000256" key="10">
    <source>
        <dbReference type="ARBA" id="ARBA00022838"/>
    </source>
</evidence>
<evidence type="ECO:0000256" key="9">
    <source>
        <dbReference type="ARBA" id="ARBA00022829"/>
    </source>
</evidence>
<evidence type="ECO:0000256" key="14">
    <source>
        <dbReference type="ARBA" id="ARBA00030453"/>
    </source>
</evidence>
<evidence type="ECO:0000313" key="17">
    <source>
        <dbReference type="Proteomes" id="UP000703269"/>
    </source>
</evidence>
<evidence type="ECO:0000256" key="12">
    <source>
        <dbReference type="ARBA" id="ARBA00023242"/>
    </source>
</evidence>
<keyword evidence="11" id="KW-0206">Cytoskeleton</keyword>
<name>A0A9P3LAU0_9APHY</name>
<evidence type="ECO:0000256" key="11">
    <source>
        <dbReference type="ARBA" id="ARBA00023212"/>
    </source>
</evidence>
<evidence type="ECO:0000256" key="6">
    <source>
        <dbReference type="ARBA" id="ARBA00022454"/>
    </source>
</evidence>
<protein>
    <recommendedName>
        <fullName evidence="5">DASH complex subunit DAM1</fullName>
    </recommendedName>
    <alternativeName>
        <fullName evidence="14">Outer kinetochore protein DAM1</fullName>
    </alternativeName>
</protein>
<feature type="compositionally biased region" description="Low complexity" evidence="15">
    <location>
        <begin position="154"/>
        <end position="163"/>
    </location>
</feature>